<dbReference type="Proteomes" id="UP001373714">
    <property type="component" value="Unassembled WGS sequence"/>
</dbReference>
<gene>
    <name evidence="1" type="ORF">TWF730_000130</name>
</gene>
<proteinExistence type="predicted"/>
<accession>A0AAV9VKL2</accession>
<dbReference type="EMBL" id="JAVHNS010000001">
    <property type="protein sequence ID" value="KAK6362675.1"/>
    <property type="molecule type" value="Genomic_DNA"/>
</dbReference>
<keyword evidence="2" id="KW-1185">Reference proteome</keyword>
<dbReference type="AlphaFoldDB" id="A0AAV9VKL2"/>
<evidence type="ECO:0000313" key="2">
    <source>
        <dbReference type="Proteomes" id="UP001373714"/>
    </source>
</evidence>
<evidence type="ECO:0000313" key="1">
    <source>
        <dbReference type="EMBL" id="KAK6362675.1"/>
    </source>
</evidence>
<name>A0AAV9VKL2_9PEZI</name>
<sequence>MAEIAGMLGDVGADILSDIISDEFLKLISGPSQDLAQILQKLDAINESLNIIAASVNQSMLDTIKAIPEAEMSDITTYISQMQNKIQTMHDDPTASGLAQDIDTFCGIISQNAQMKAQRIHDALVVGIGGLSGVQQMWNNLSGKTASPFDPVEVYKIIKYFSLYFEGGLKKVIVLLTFQMQHDLANPKRQFRGEEAQGNITAVNGLIANWDAILEAPVAPLRQTDPVIPPSIQQMAQAWLSHDGANPLILAWDRFLSSGPFYGVKAVVNTKWFHEALKLENYLCNSDDQIQLPMRFSFYRNNSEATYKIGIIESTNFLGLYSWSSPIDPTASGTLLMPVGNILTPQPSPPVSQEWFQIKMLPGTFDGNTFLCVLIVVPSNTTPSQSSGNGLVVNALYGGAGAQPADYRLVSVDSCSLDPSGLANLGSDYIWRLRSPTAPP</sequence>
<protein>
    <submittedName>
        <fullName evidence="1">Uncharacterized protein</fullName>
    </submittedName>
</protein>
<comment type="caution">
    <text evidence="1">The sequence shown here is derived from an EMBL/GenBank/DDBJ whole genome shotgun (WGS) entry which is preliminary data.</text>
</comment>
<reference evidence="1 2" key="1">
    <citation type="submission" date="2019-10" db="EMBL/GenBank/DDBJ databases">
        <authorList>
            <person name="Palmer J.M."/>
        </authorList>
    </citation>
    <scope>NUCLEOTIDE SEQUENCE [LARGE SCALE GENOMIC DNA]</scope>
    <source>
        <strain evidence="1 2">TWF730</strain>
    </source>
</reference>
<organism evidence="1 2">
    <name type="scientific">Orbilia blumenaviensis</name>
    <dbReference type="NCBI Taxonomy" id="1796055"/>
    <lineage>
        <taxon>Eukaryota</taxon>
        <taxon>Fungi</taxon>
        <taxon>Dikarya</taxon>
        <taxon>Ascomycota</taxon>
        <taxon>Pezizomycotina</taxon>
        <taxon>Orbiliomycetes</taxon>
        <taxon>Orbiliales</taxon>
        <taxon>Orbiliaceae</taxon>
        <taxon>Orbilia</taxon>
    </lineage>
</organism>